<dbReference type="InterPro" id="IPR051446">
    <property type="entry name" value="HTH_trans_reg/aminotransferase"/>
</dbReference>
<proteinExistence type="inferred from homology"/>
<keyword evidence="4" id="KW-0238">DNA-binding</keyword>
<evidence type="ECO:0000313" key="8">
    <source>
        <dbReference type="Proteomes" id="UP000604475"/>
    </source>
</evidence>
<dbReference type="Gene3D" id="1.10.10.10">
    <property type="entry name" value="Winged helix-like DNA-binding domain superfamily/Winged helix DNA-binding domain"/>
    <property type="match status" value="1"/>
</dbReference>
<evidence type="ECO:0000313" key="7">
    <source>
        <dbReference type="EMBL" id="MBL7633501.1"/>
    </source>
</evidence>
<protein>
    <submittedName>
        <fullName evidence="7">Aminotransferase class I/II-fold pyridoxal phosphate-dependent enzyme</fullName>
    </submittedName>
</protein>
<dbReference type="SUPFAM" id="SSF53383">
    <property type="entry name" value="PLP-dependent transferases"/>
    <property type="match status" value="1"/>
</dbReference>
<dbReference type="GO" id="GO:0008483">
    <property type="term" value="F:transaminase activity"/>
    <property type="evidence" value="ECO:0007669"/>
    <property type="project" value="UniProtKB-KW"/>
</dbReference>
<dbReference type="GO" id="GO:0003677">
    <property type="term" value="F:DNA binding"/>
    <property type="evidence" value="ECO:0007669"/>
    <property type="project" value="UniProtKB-KW"/>
</dbReference>
<dbReference type="SMART" id="SM00345">
    <property type="entry name" value="HTH_GNTR"/>
    <property type="match status" value="1"/>
</dbReference>
<dbReference type="InterPro" id="IPR000524">
    <property type="entry name" value="Tscrpt_reg_HTH_GntR"/>
</dbReference>
<accession>A0A937RJN8</accession>
<dbReference type="PROSITE" id="PS50949">
    <property type="entry name" value="HTH_GNTR"/>
    <property type="match status" value="1"/>
</dbReference>
<keyword evidence="2" id="KW-0663">Pyridoxal phosphate</keyword>
<evidence type="ECO:0000259" key="6">
    <source>
        <dbReference type="PROSITE" id="PS50949"/>
    </source>
</evidence>
<dbReference type="AlphaFoldDB" id="A0A937RJN8"/>
<comment type="caution">
    <text evidence="7">The sequence shown here is derived from an EMBL/GenBank/DDBJ whole genome shotgun (WGS) entry which is preliminary data.</text>
</comment>
<dbReference type="InterPro" id="IPR004839">
    <property type="entry name" value="Aminotransferase_I/II_large"/>
</dbReference>
<dbReference type="Proteomes" id="UP000604475">
    <property type="component" value="Unassembled WGS sequence"/>
</dbReference>
<dbReference type="SUPFAM" id="SSF46785">
    <property type="entry name" value="Winged helix' DNA-binding domain"/>
    <property type="match status" value="1"/>
</dbReference>
<dbReference type="CDD" id="cd07377">
    <property type="entry name" value="WHTH_GntR"/>
    <property type="match status" value="1"/>
</dbReference>
<sequence length="450" mass="46140">MIDMIVSAVDDRSARGIAGSVSRLVSAGTLPAGTRLPTVRELATELGISPTTVSQAWRTLARAGVISPRGRAGTFVLAGPPASADPRRYRRITRSPGRLPHDYSTGTPDAALLPDIAPVLARVAAAGSLTASYLDDPVLPALEKALRARWPFPPAALTVVDGAMDALDRVTGVLVGFGGRVLVENPCFPPLLDLLEVVGAEVVPLGLDDEGIRPDALRAALEAAGPAGAPGGPVALYLQPRAQNPTGVSMTAARAERLAGLLAGRGVVVIEDDHAGDVATAPPVSVGAFLPEATVHIRGFSKSHGPDLRLAAVGGVESVIGALASRRLLGPGWSSRLLQAVLAELLDDDDTEHALAAARATYARRRERLTAALAARGVRAQAGDGINLWIQVADEQVALVSLAARGVGAAPGTPFEAAPLGAAHLRVTVGLIPDDDLDAVADLLADAARG</sequence>
<comment type="similarity">
    <text evidence="1">In the C-terminal section; belongs to the class-I pyridoxal-phosphate-dependent aminotransferase family.</text>
</comment>
<dbReference type="CDD" id="cd00609">
    <property type="entry name" value="AAT_like"/>
    <property type="match status" value="1"/>
</dbReference>
<feature type="domain" description="HTH gntR-type" evidence="6">
    <location>
        <begin position="11"/>
        <end position="79"/>
    </location>
</feature>
<evidence type="ECO:0000256" key="2">
    <source>
        <dbReference type="ARBA" id="ARBA00022898"/>
    </source>
</evidence>
<keyword evidence="7" id="KW-0808">Transferase</keyword>
<organism evidence="7 8">
    <name type="scientific">Frankia nepalensis</name>
    <dbReference type="NCBI Taxonomy" id="1836974"/>
    <lineage>
        <taxon>Bacteria</taxon>
        <taxon>Bacillati</taxon>
        <taxon>Actinomycetota</taxon>
        <taxon>Actinomycetes</taxon>
        <taxon>Frankiales</taxon>
        <taxon>Frankiaceae</taxon>
        <taxon>Frankia</taxon>
    </lineage>
</organism>
<dbReference type="Pfam" id="PF00155">
    <property type="entry name" value="Aminotran_1_2"/>
    <property type="match status" value="1"/>
</dbReference>
<evidence type="ECO:0000256" key="4">
    <source>
        <dbReference type="ARBA" id="ARBA00023125"/>
    </source>
</evidence>
<name>A0A937RJN8_9ACTN</name>
<dbReference type="InterPro" id="IPR015421">
    <property type="entry name" value="PyrdxlP-dep_Trfase_major"/>
</dbReference>
<reference evidence="7" key="1">
    <citation type="submission" date="2020-12" db="EMBL/GenBank/DDBJ databases">
        <title>Genomic characterization of non-nitrogen-fixing Frankia strains.</title>
        <authorList>
            <person name="Carlos-Shanley C."/>
            <person name="Guerra T."/>
            <person name="Hahn D."/>
        </authorList>
    </citation>
    <scope>NUCLEOTIDE SEQUENCE</scope>
    <source>
        <strain evidence="7">CN6</strain>
    </source>
</reference>
<dbReference type="Gene3D" id="3.40.640.10">
    <property type="entry name" value="Type I PLP-dependent aspartate aminotransferase-like (Major domain)"/>
    <property type="match status" value="1"/>
</dbReference>
<dbReference type="InterPro" id="IPR036388">
    <property type="entry name" value="WH-like_DNA-bd_sf"/>
</dbReference>
<dbReference type="PANTHER" id="PTHR46577">
    <property type="entry name" value="HTH-TYPE TRANSCRIPTIONAL REGULATORY PROTEIN GABR"/>
    <property type="match status" value="1"/>
</dbReference>
<dbReference type="InterPro" id="IPR036390">
    <property type="entry name" value="WH_DNA-bd_sf"/>
</dbReference>
<gene>
    <name evidence="7" type="ORF">I7412_41380</name>
</gene>
<keyword evidence="7" id="KW-0032">Aminotransferase</keyword>
<evidence type="ECO:0000256" key="5">
    <source>
        <dbReference type="ARBA" id="ARBA00023163"/>
    </source>
</evidence>
<dbReference type="Pfam" id="PF00392">
    <property type="entry name" value="GntR"/>
    <property type="match status" value="1"/>
</dbReference>
<evidence type="ECO:0000256" key="1">
    <source>
        <dbReference type="ARBA" id="ARBA00005384"/>
    </source>
</evidence>
<dbReference type="EMBL" id="JAEACQ010000384">
    <property type="protein sequence ID" value="MBL7633501.1"/>
    <property type="molecule type" value="Genomic_DNA"/>
</dbReference>
<dbReference type="PANTHER" id="PTHR46577:SF1">
    <property type="entry name" value="HTH-TYPE TRANSCRIPTIONAL REGULATORY PROTEIN GABR"/>
    <property type="match status" value="1"/>
</dbReference>
<keyword evidence="3" id="KW-0805">Transcription regulation</keyword>
<keyword evidence="8" id="KW-1185">Reference proteome</keyword>
<dbReference type="RefSeq" id="WP_203004613.1">
    <property type="nucleotide sequence ID" value="NZ_JADWYU010000108.1"/>
</dbReference>
<dbReference type="GO" id="GO:0003700">
    <property type="term" value="F:DNA-binding transcription factor activity"/>
    <property type="evidence" value="ECO:0007669"/>
    <property type="project" value="InterPro"/>
</dbReference>
<evidence type="ECO:0000256" key="3">
    <source>
        <dbReference type="ARBA" id="ARBA00023015"/>
    </source>
</evidence>
<dbReference type="InterPro" id="IPR015424">
    <property type="entry name" value="PyrdxlP-dep_Trfase"/>
</dbReference>
<dbReference type="GO" id="GO:0030170">
    <property type="term" value="F:pyridoxal phosphate binding"/>
    <property type="evidence" value="ECO:0007669"/>
    <property type="project" value="InterPro"/>
</dbReference>
<keyword evidence="5" id="KW-0804">Transcription</keyword>